<comment type="caution">
    <text evidence="3">The sequence shown here is derived from an EMBL/GenBank/DDBJ whole genome shotgun (WGS) entry which is preliminary data.</text>
</comment>
<proteinExistence type="predicted"/>
<dbReference type="Pfam" id="PF06221">
    <property type="entry name" value="zf-C2HC5"/>
    <property type="match status" value="1"/>
</dbReference>
<protein>
    <recommendedName>
        <fullName evidence="2">TRIP4/RQT4 C2HC5-type zinc finger domain-containing protein</fullName>
    </recommendedName>
</protein>
<feature type="region of interest" description="Disordered" evidence="1">
    <location>
        <begin position="249"/>
        <end position="296"/>
    </location>
</feature>
<dbReference type="EMBL" id="JARKIF010000049">
    <property type="protein sequence ID" value="KAJ7607564.1"/>
    <property type="molecule type" value="Genomic_DNA"/>
</dbReference>
<feature type="compositionally biased region" description="Polar residues" evidence="1">
    <location>
        <begin position="171"/>
        <end position="200"/>
    </location>
</feature>
<dbReference type="GO" id="GO:0180022">
    <property type="term" value="C:RQC-trigger complex"/>
    <property type="evidence" value="ECO:0007669"/>
    <property type="project" value="InterPro"/>
</dbReference>
<dbReference type="GO" id="GO:0005634">
    <property type="term" value="C:nucleus"/>
    <property type="evidence" value="ECO:0007669"/>
    <property type="project" value="InterPro"/>
</dbReference>
<evidence type="ECO:0000259" key="2">
    <source>
        <dbReference type="Pfam" id="PF06221"/>
    </source>
</evidence>
<dbReference type="Proteomes" id="UP001221142">
    <property type="component" value="Unassembled WGS sequence"/>
</dbReference>
<feature type="region of interest" description="Disordered" evidence="1">
    <location>
        <begin position="1"/>
        <end position="49"/>
    </location>
</feature>
<organism evidence="3 4">
    <name type="scientific">Roridomyces roridus</name>
    <dbReference type="NCBI Taxonomy" id="1738132"/>
    <lineage>
        <taxon>Eukaryota</taxon>
        <taxon>Fungi</taxon>
        <taxon>Dikarya</taxon>
        <taxon>Basidiomycota</taxon>
        <taxon>Agaricomycotina</taxon>
        <taxon>Agaricomycetes</taxon>
        <taxon>Agaricomycetidae</taxon>
        <taxon>Agaricales</taxon>
        <taxon>Marasmiineae</taxon>
        <taxon>Mycenaceae</taxon>
        <taxon>Roridomyces</taxon>
    </lineage>
</organism>
<dbReference type="GO" id="GO:0008270">
    <property type="term" value="F:zinc ion binding"/>
    <property type="evidence" value="ECO:0007669"/>
    <property type="project" value="InterPro"/>
</dbReference>
<keyword evidence="4" id="KW-1185">Reference proteome</keyword>
<sequence>MNRTAWSKQSSSFPSDRIRPSPPPPPPSKNGKAKGKGVATEPPKSKAVRQLETLKSALSASSSSRKSDPKGGCFCQARHHPLSTYTPICKTCGLIQCEINLPQYTCPHCSADLLSNSQRGALITRLETQIADTLTKEALARERAVQDARRAVGEFPTLSGRPGGATPPSAPQTRSVMSLNSKTGKVSLSSFTTTPVSSRPASRAESVEEEPIRVPPPPADVPHCEAAKIDTSRPWRDLSGQGAVYIAAPLLDSSGADGNGGSKRRRKAKAKENRDGGEGGEASGSGSVAPPATIVD</sequence>
<dbReference type="GO" id="GO:0072344">
    <property type="term" value="P:rescue of stalled ribosome"/>
    <property type="evidence" value="ECO:0007669"/>
    <property type="project" value="InterPro"/>
</dbReference>
<name>A0AAD7B145_9AGAR</name>
<dbReference type="InterPro" id="IPR009349">
    <property type="entry name" value="TRIP4/RQT4_C2HC5_Znf"/>
</dbReference>
<dbReference type="AlphaFoldDB" id="A0AAD7B145"/>
<evidence type="ECO:0000313" key="4">
    <source>
        <dbReference type="Proteomes" id="UP001221142"/>
    </source>
</evidence>
<evidence type="ECO:0000313" key="3">
    <source>
        <dbReference type="EMBL" id="KAJ7607564.1"/>
    </source>
</evidence>
<accession>A0AAD7B145</accession>
<evidence type="ECO:0000256" key="1">
    <source>
        <dbReference type="SAM" id="MobiDB-lite"/>
    </source>
</evidence>
<gene>
    <name evidence="3" type="ORF">FB45DRAFT_947921</name>
</gene>
<feature type="domain" description="TRIP4/RQT4 C2HC5-type zinc finger" evidence="2">
    <location>
        <begin position="72"/>
        <end position="123"/>
    </location>
</feature>
<reference evidence="3" key="1">
    <citation type="submission" date="2023-03" db="EMBL/GenBank/DDBJ databases">
        <title>Massive genome expansion in bonnet fungi (Mycena s.s.) driven by repeated elements and novel gene families across ecological guilds.</title>
        <authorList>
            <consortium name="Lawrence Berkeley National Laboratory"/>
            <person name="Harder C.B."/>
            <person name="Miyauchi S."/>
            <person name="Viragh M."/>
            <person name="Kuo A."/>
            <person name="Thoen E."/>
            <person name="Andreopoulos B."/>
            <person name="Lu D."/>
            <person name="Skrede I."/>
            <person name="Drula E."/>
            <person name="Henrissat B."/>
            <person name="Morin E."/>
            <person name="Kohler A."/>
            <person name="Barry K."/>
            <person name="LaButti K."/>
            <person name="Morin E."/>
            <person name="Salamov A."/>
            <person name="Lipzen A."/>
            <person name="Mereny Z."/>
            <person name="Hegedus B."/>
            <person name="Baldrian P."/>
            <person name="Stursova M."/>
            <person name="Weitz H."/>
            <person name="Taylor A."/>
            <person name="Grigoriev I.V."/>
            <person name="Nagy L.G."/>
            <person name="Martin F."/>
            <person name="Kauserud H."/>
        </authorList>
    </citation>
    <scope>NUCLEOTIDE SEQUENCE</scope>
    <source>
        <strain evidence="3">9284</strain>
    </source>
</reference>
<feature type="region of interest" description="Disordered" evidence="1">
    <location>
        <begin position="154"/>
        <end position="223"/>
    </location>
</feature>